<evidence type="ECO:0000313" key="4">
    <source>
        <dbReference type="Proteomes" id="UP000823388"/>
    </source>
</evidence>
<dbReference type="EMBL" id="CM029049">
    <property type="protein sequence ID" value="KAG2570784.1"/>
    <property type="molecule type" value="Genomic_DNA"/>
</dbReference>
<proteinExistence type="predicted"/>
<dbReference type="PANTHER" id="PTHR42678">
    <property type="entry name" value="AMIDASE"/>
    <property type="match status" value="1"/>
</dbReference>
<feature type="domain" description="Amidase" evidence="2">
    <location>
        <begin position="47"/>
        <end position="253"/>
    </location>
</feature>
<protein>
    <recommendedName>
        <fullName evidence="2">Amidase domain-containing protein</fullName>
    </recommendedName>
</protein>
<accession>A0A8T0QKG5</accession>
<evidence type="ECO:0000313" key="3">
    <source>
        <dbReference type="EMBL" id="KAG2570784.1"/>
    </source>
</evidence>
<organism evidence="3 4">
    <name type="scientific">Panicum virgatum</name>
    <name type="common">Blackwell switchgrass</name>
    <dbReference type="NCBI Taxonomy" id="38727"/>
    <lineage>
        <taxon>Eukaryota</taxon>
        <taxon>Viridiplantae</taxon>
        <taxon>Streptophyta</taxon>
        <taxon>Embryophyta</taxon>
        <taxon>Tracheophyta</taxon>
        <taxon>Spermatophyta</taxon>
        <taxon>Magnoliopsida</taxon>
        <taxon>Liliopsida</taxon>
        <taxon>Poales</taxon>
        <taxon>Poaceae</taxon>
        <taxon>PACMAD clade</taxon>
        <taxon>Panicoideae</taxon>
        <taxon>Panicodae</taxon>
        <taxon>Paniceae</taxon>
        <taxon>Panicinae</taxon>
        <taxon>Panicum</taxon>
        <taxon>Panicum sect. Hiantes</taxon>
    </lineage>
</organism>
<dbReference type="InterPro" id="IPR023631">
    <property type="entry name" value="Amidase_dom"/>
</dbReference>
<dbReference type="SUPFAM" id="SSF75304">
    <property type="entry name" value="Amidase signature (AS) enzymes"/>
    <property type="match status" value="1"/>
</dbReference>
<name>A0A8T0QKG5_PANVG</name>
<dbReference type="PROSITE" id="PS51257">
    <property type="entry name" value="PROKAR_LIPOPROTEIN"/>
    <property type="match status" value="1"/>
</dbReference>
<evidence type="ECO:0000259" key="2">
    <source>
        <dbReference type="Pfam" id="PF01425"/>
    </source>
</evidence>
<comment type="caution">
    <text evidence="3">The sequence shown here is derived from an EMBL/GenBank/DDBJ whole genome shotgun (WGS) entry which is preliminary data.</text>
</comment>
<dbReference type="PANTHER" id="PTHR42678:SF34">
    <property type="entry name" value="OS04G0183300 PROTEIN"/>
    <property type="match status" value="1"/>
</dbReference>
<evidence type="ECO:0000256" key="1">
    <source>
        <dbReference type="SAM" id="SignalP"/>
    </source>
</evidence>
<sequence>MARLRALLTLAVLALVAGGSCAFEFEEATIDSILVGFKNGSLTSTALVRYYLDQITRLNPLLHAVIEVNPDALRQAARADAERSTGHHRAAAGLHGVPLLIKDLIATRDRLNTTAGSLALLGSVVRRDAGVVARLRRAGAVVLGKANLPEWANFRSARSAGGLHGWSARGGQSRDPYVLSANLCGSSTGSSIAAAANMAAVTLRTETMDSILCPASLNSVVGIKPTVGLTSRSGVIPFSSRQDTVGQYGATVIENLDIANLSGILNITGSGLLNVLTAEFKFNLNNYLSNLSYSPVHSLAEIIAFNNAHPVEEKLKEYGQQVLLMSENTTGIGTQERTIIRQLEELSENGIVKLMTEHRLDAILTPDSEATPLIAYIGLPGIVVPAGYDEQGVPFSICYSGLKGYEPRLIEMAYAFEQTTKARKPPMFKN</sequence>
<reference evidence="3" key="1">
    <citation type="submission" date="2020-05" db="EMBL/GenBank/DDBJ databases">
        <title>WGS assembly of Panicum virgatum.</title>
        <authorList>
            <person name="Lovell J.T."/>
            <person name="Jenkins J."/>
            <person name="Shu S."/>
            <person name="Juenger T.E."/>
            <person name="Schmutz J."/>
        </authorList>
    </citation>
    <scope>NUCLEOTIDE SEQUENCE</scope>
    <source>
        <strain evidence="3">AP13</strain>
    </source>
</reference>
<feature type="signal peptide" evidence="1">
    <location>
        <begin position="1"/>
        <end position="22"/>
    </location>
</feature>
<dbReference type="InterPro" id="IPR036928">
    <property type="entry name" value="AS_sf"/>
</dbReference>
<keyword evidence="1" id="KW-0732">Signal</keyword>
<keyword evidence="4" id="KW-1185">Reference proteome</keyword>
<dbReference type="Gene3D" id="3.90.1300.10">
    <property type="entry name" value="Amidase signature (AS) domain"/>
    <property type="match status" value="2"/>
</dbReference>
<feature type="chain" id="PRO_5035896311" description="Amidase domain-containing protein" evidence="1">
    <location>
        <begin position="23"/>
        <end position="430"/>
    </location>
</feature>
<dbReference type="AlphaFoldDB" id="A0A8T0QKG5"/>
<gene>
    <name evidence="3" type="ORF">PVAP13_7KG003900</name>
</gene>
<dbReference type="Proteomes" id="UP000823388">
    <property type="component" value="Chromosome 7K"/>
</dbReference>
<dbReference type="Pfam" id="PF01425">
    <property type="entry name" value="Amidase"/>
    <property type="match status" value="1"/>
</dbReference>